<name>A0ABU3QBF5_9SPHN</name>
<evidence type="ECO:0000313" key="5">
    <source>
        <dbReference type="Proteomes" id="UP001259572"/>
    </source>
</evidence>
<dbReference type="InterPro" id="IPR000801">
    <property type="entry name" value="Esterase-like"/>
</dbReference>
<dbReference type="Gene3D" id="3.40.50.1820">
    <property type="entry name" value="alpha/beta hydrolase"/>
    <property type="match status" value="1"/>
</dbReference>
<keyword evidence="2 4" id="KW-0378">Hydrolase</keyword>
<keyword evidence="5" id="KW-1185">Reference proteome</keyword>
<dbReference type="Pfam" id="PF00756">
    <property type="entry name" value="Esterase"/>
    <property type="match status" value="1"/>
</dbReference>
<evidence type="ECO:0000313" key="4">
    <source>
        <dbReference type="EMBL" id="MDT9600738.1"/>
    </source>
</evidence>
<dbReference type="InterPro" id="IPR052558">
    <property type="entry name" value="Siderophore_Hydrolase_D"/>
</dbReference>
<comment type="caution">
    <text evidence="4">The sequence shown here is derived from an EMBL/GenBank/DDBJ whole genome shotgun (WGS) entry which is preliminary data.</text>
</comment>
<evidence type="ECO:0000256" key="1">
    <source>
        <dbReference type="ARBA" id="ARBA00005622"/>
    </source>
</evidence>
<evidence type="ECO:0000256" key="2">
    <source>
        <dbReference type="ARBA" id="ARBA00022801"/>
    </source>
</evidence>
<gene>
    <name evidence="4" type="ORF">RQX22_17385</name>
</gene>
<dbReference type="Proteomes" id="UP001259572">
    <property type="component" value="Unassembled WGS sequence"/>
</dbReference>
<keyword evidence="3" id="KW-0732">Signal</keyword>
<proteinExistence type="inferred from homology"/>
<evidence type="ECO:0000256" key="3">
    <source>
        <dbReference type="SAM" id="SignalP"/>
    </source>
</evidence>
<comment type="similarity">
    <text evidence="1">Belongs to the esterase D family.</text>
</comment>
<dbReference type="RefSeq" id="WP_315728178.1">
    <property type="nucleotide sequence ID" value="NZ_JAVUPU010000011.1"/>
</dbReference>
<feature type="chain" id="PRO_5045646858" evidence="3">
    <location>
        <begin position="30"/>
        <end position="358"/>
    </location>
</feature>
<dbReference type="InterPro" id="IPR029058">
    <property type="entry name" value="AB_hydrolase_fold"/>
</dbReference>
<accession>A0ABU3QBF5</accession>
<protein>
    <submittedName>
        <fullName evidence="4">Alpha/beta hydrolase-fold protein</fullName>
    </submittedName>
</protein>
<sequence length="358" mass="37449">MMLKISVARCALSIALVAPGFGAANPAAAQDRNMPAASQDAQAAPAEVSIPNTRRIVFTSKVNGHRYQIDVALPHAPPPPLGYPVLYVLDGYAYFASATEAARGNGNAPNAIVVGIGYPNDPAFIADVKARHGPPPPYAASLAPFHAAVSVERQLDLSLPASQEILDGQSLPGFGISKPSDVGGIGDFLKTIETEVKPRVAALAKVDTTNQALFGHSLGGLAVLQALFTQPDAFKTFIAASPSIWWADNAVLAGEADFAAKVESGAIHPRVLVTIGDGEEDVPKLPASMGVSQQQVEALIRKSRMIGNACDLVTRLKAMKGKPPYEVGDCAIFKDQHHGISPWPAIGLAISFAFPPLG</sequence>
<dbReference type="GO" id="GO:0016787">
    <property type="term" value="F:hydrolase activity"/>
    <property type="evidence" value="ECO:0007669"/>
    <property type="project" value="UniProtKB-KW"/>
</dbReference>
<dbReference type="PANTHER" id="PTHR40841">
    <property type="entry name" value="SIDEROPHORE TRIACETYLFUSARININE C ESTERASE"/>
    <property type="match status" value="1"/>
</dbReference>
<dbReference type="EMBL" id="JAVUPU010000011">
    <property type="protein sequence ID" value="MDT9600738.1"/>
    <property type="molecule type" value="Genomic_DNA"/>
</dbReference>
<feature type="signal peptide" evidence="3">
    <location>
        <begin position="1"/>
        <end position="29"/>
    </location>
</feature>
<organism evidence="4 5">
    <name type="scientific">Sphingosinicella rhizophila</name>
    <dbReference type="NCBI Taxonomy" id="3050082"/>
    <lineage>
        <taxon>Bacteria</taxon>
        <taxon>Pseudomonadati</taxon>
        <taxon>Pseudomonadota</taxon>
        <taxon>Alphaproteobacteria</taxon>
        <taxon>Sphingomonadales</taxon>
        <taxon>Sphingosinicellaceae</taxon>
        <taxon>Sphingosinicella</taxon>
    </lineage>
</organism>
<reference evidence="4 5" key="1">
    <citation type="submission" date="2023-05" db="EMBL/GenBank/DDBJ databases">
        <authorList>
            <person name="Guo Y."/>
        </authorList>
    </citation>
    <scope>NUCLEOTIDE SEQUENCE [LARGE SCALE GENOMIC DNA]</scope>
    <source>
        <strain evidence="4 5">GR2756</strain>
    </source>
</reference>
<dbReference type="PANTHER" id="PTHR40841:SF2">
    <property type="entry name" value="SIDEROPHORE-DEGRADING ESTERASE (EUROFUNG)"/>
    <property type="match status" value="1"/>
</dbReference>
<dbReference type="SUPFAM" id="SSF53474">
    <property type="entry name" value="alpha/beta-Hydrolases"/>
    <property type="match status" value="1"/>
</dbReference>